<comment type="subcellular location">
    <subcellularLocation>
        <location evidence="1 9">Cell inner membrane</location>
        <topology evidence="1 9">Multi-pass membrane protein</topology>
    </subcellularLocation>
</comment>
<evidence type="ECO:0000313" key="12">
    <source>
        <dbReference type="Proteomes" id="UP000193396"/>
    </source>
</evidence>
<keyword evidence="5 9" id="KW-0812">Transmembrane</keyword>
<dbReference type="RefSeq" id="WP_085618371.1">
    <property type="nucleotide sequence ID" value="NZ_JFKB01000006.1"/>
</dbReference>
<feature type="transmembrane region" description="Helical" evidence="9">
    <location>
        <begin position="93"/>
        <end position="114"/>
    </location>
</feature>
<dbReference type="GO" id="GO:0005886">
    <property type="term" value="C:plasma membrane"/>
    <property type="evidence" value="ECO:0007669"/>
    <property type="project" value="UniProtKB-SubCell"/>
</dbReference>
<feature type="domain" description="Tripartite ATP-independent periplasmic transporters DctQ component" evidence="10">
    <location>
        <begin position="30"/>
        <end position="157"/>
    </location>
</feature>
<evidence type="ECO:0000256" key="3">
    <source>
        <dbReference type="ARBA" id="ARBA00022475"/>
    </source>
</evidence>
<keyword evidence="7 9" id="KW-0472">Membrane</keyword>
<keyword evidence="12" id="KW-1185">Reference proteome</keyword>
<evidence type="ECO:0000259" key="10">
    <source>
        <dbReference type="Pfam" id="PF04290"/>
    </source>
</evidence>
<dbReference type="InterPro" id="IPR055348">
    <property type="entry name" value="DctQ"/>
</dbReference>
<keyword evidence="6 9" id="KW-1133">Transmembrane helix</keyword>
<keyword evidence="4 9" id="KW-0997">Cell inner membrane</keyword>
<feature type="transmembrane region" description="Helical" evidence="9">
    <location>
        <begin position="54"/>
        <end position="72"/>
    </location>
</feature>
<dbReference type="AlphaFoldDB" id="A0A1Y2LB13"/>
<reference evidence="11 12" key="1">
    <citation type="submission" date="2014-03" db="EMBL/GenBank/DDBJ databases">
        <title>The draft genome sequence of Thalassospira alkalitolerans JCM 18968.</title>
        <authorList>
            <person name="Lai Q."/>
            <person name="Shao Z."/>
        </authorList>
    </citation>
    <scope>NUCLEOTIDE SEQUENCE [LARGE SCALE GENOMIC DNA]</scope>
    <source>
        <strain evidence="11 12">JCM 18968</strain>
    </source>
</reference>
<dbReference type="Proteomes" id="UP000193396">
    <property type="component" value="Unassembled WGS sequence"/>
</dbReference>
<keyword evidence="3" id="KW-1003">Cell membrane</keyword>
<dbReference type="PANTHER" id="PTHR35011">
    <property type="entry name" value="2,3-DIKETO-L-GULONATE TRAP TRANSPORTER SMALL PERMEASE PROTEIN YIAM"/>
    <property type="match status" value="1"/>
</dbReference>
<organism evidence="11 12">
    <name type="scientific">Thalassospira alkalitolerans</name>
    <dbReference type="NCBI Taxonomy" id="1293890"/>
    <lineage>
        <taxon>Bacteria</taxon>
        <taxon>Pseudomonadati</taxon>
        <taxon>Pseudomonadota</taxon>
        <taxon>Alphaproteobacteria</taxon>
        <taxon>Rhodospirillales</taxon>
        <taxon>Thalassospiraceae</taxon>
        <taxon>Thalassospira</taxon>
    </lineage>
</organism>
<comment type="function">
    <text evidence="9">Part of the tripartite ATP-independent periplasmic (TRAP) transport system.</text>
</comment>
<protein>
    <recommendedName>
        <fullName evidence="9">TRAP transporter small permease protein</fullName>
    </recommendedName>
</protein>
<evidence type="ECO:0000256" key="6">
    <source>
        <dbReference type="ARBA" id="ARBA00022989"/>
    </source>
</evidence>
<evidence type="ECO:0000256" key="9">
    <source>
        <dbReference type="RuleBase" id="RU369079"/>
    </source>
</evidence>
<evidence type="ECO:0000256" key="7">
    <source>
        <dbReference type="ARBA" id="ARBA00023136"/>
    </source>
</evidence>
<evidence type="ECO:0000256" key="5">
    <source>
        <dbReference type="ARBA" id="ARBA00022692"/>
    </source>
</evidence>
<dbReference type="GO" id="GO:0022857">
    <property type="term" value="F:transmembrane transporter activity"/>
    <property type="evidence" value="ECO:0007669"/>
    <property type="project" value="UniProtKB-UniRule"/>
</dbReference>
<keyword evidence="2 9" id="KW-0813">Transport</keyword>
<evidence type="ECO:0000256" key="2">
    <source>
        <dbReference type="ARBA" id="ARBA00022448"/>
    </source>
</evidence>
<name>A0A1Y2LB13_9PROT</name>
<dbReference type="EMBL" id="JFKB01000006">
    <property type="protein sequence ID" value="OSQ47927.1"/>
    <property type="molecule type" value="Genomic_DNA"/>
</dbReference>
<feature type="transmembrane region" description="Helical" evidence="9">
    <location>
        <begin position="21"/>
        <end position="42"/>
    </location>
</feature>
<comment type="subunit">
    <text evidence="9">The complex comprises the extracytoplasmic solute receptor protein and the two transmembrane proteins.</text>
</comment>
<evidence type="ECO:0000256" key="8">
    <source>
        <dbReference type="ARBA" id="ARBA00038436"/>
    </source>
</evidence>
<comment type="caution">
    <text evidence="11">The sequence shown here is derived from an EMBL/GenBank/DDBJ whole genome shotgun (WGS) entry which is preliminary data.</text>
</comment>
<evidence type="ECO:0000256" key="1">
    <source>
        <dbReference type="ARBA" id="ARBA00004429"/>
    </source>
</evidence>
<accession>A0A1Y2LB13</accession>
<dbReference type="Pfam" id="PF04290">
    <property type="entry name" value="DctQ"/>
    <property type="match status" value="1"/>
</dbReference>
<dbReference type="InterPro" id="IPR007387">
    <property type="entry name" value="TRAP_DctQ"/>
</dbReference>
<dbReference type="GO" id="GO:0015740">
    <property type="term" value="P:C4-dicarboxylate transport"/>
    <property type="evidence" value="ECO:0007669"/>
    <property type="project" value="TreeGrafter"/>
</dbReference>
<gene>
    <name evidence="11" type="ORF">TALK_09920</name>
</gene>
<dbReference type="PANTHER" id="PTHR35011:SF2">
    <property type="entry name" value="2,3-DIKETO-L-GULONATE TRAP TRANSPORTER SMALL PERMEASE PROTEIN YIAM"/>
    <property type="match status" value="1"/>
</dbReference>
<evidence type="ECO:0000256" key="4">
    <source>
        <dbReference type="ARBA" id="ARBA00022519"/>
    </source>
</evidence>
<dbReference type="STRING" id="1293890.TALK_09920"/>
<comment type="similarity">
    <text evidence="8 9">Belongs to the TRAP transporter small permease family.</text>
</comment>
<evidence type="ECO:0000313" key="11">
    <source>
        <dbReference type="EMBL" id="OSQ47927.1"/>
    </source>
</evidence>
<feature type="transmembrane region" description="Helical" evidence="9">
    <location>
        <begin position="134"/>
        <end position="156"/>
    </location>
</feature>
<proteinExistence type="inferred from homology"/>
<sequence>MQSKESMPPKRGFDLALPLKVIVAAALAIIVSLTLAQVVFRYFFDSPLLWSDELSRLMVVWMTFIGAAVVCWQGKHLSVDVFAVLLPEKVSKVLRIFNQLLAIGFLGVMTWKSFRVVKFENFQDMSILPLPAGTVRLAATIGGILMIIAILARLFASRRFRDTQPDNNEHSMM</sequence>